<dbReference type="Gene3D" id="1.25.40.20">
    <property type="entry name" value="Ankyrin repeat-containing domain"/>
    <property type="match status" value="1"/>
</dbReference>
<dbReference type="SUPFAM" id="SSF48403">
    <property type="entry name" value="Ankyrin repeat"/>
    <property type="match status" value="1"/>
</dbReference>
<evidence type="ECO:0000313" key="4">
    <source>
        <dbReference type="EMBL" id="KAK8085753.1"/>
    </source>
</evidence>
<dbReference type="Pfam" id="PF12796">
    <property type="entry name" value="Ank_2"/>
    <property type="match status" value="1"/>
</dbReference>
<dbReference type="PROSITE" id="PS50088">
    <property type="entry name" value="ANK_REPEAT"/>
    <property type="match status" value="2"/>
</dbReference>
<dbReference type="InterPro" id="IPR050889">
    <property type="entry name" value="Dendritic_Spine_Reg/Scaffold"/>
</dbReference>
<evidence type="ECO:0000256" key="2">
    <source>
        <dbReference type="ARBA" id="ARBA00023043"/>
    </source>
</evidence>
<dbReference type="SMART" id="SM00248">
    <property type="entry name" value="ANK"/>
    <property type="match status" value="2"/>
</dbReference>
<dbReference type="Proteomes" id="UP001433268">
    <property type="component" value="Unassembled WGS sequence"/>
</dbReference>
<keyword evidence="1" id="KW-0677">Repeat</keyword>
<accession>A0ABR1WQF5</accession>
<feature type="repeat" description="ANK" evidence="3">
    <location>
        <begin position="59"/>
        <end position="91"/>
    </location>
</feature>
<gene>
    <name evidence="4" type="ORF">PG997_007024</name>
</gene>
<comment type="caution">
    <text evidence="4">The sequence shown here is derived from an EMBL/GenBank/DDBJ whole genome shotgun (WGS) entry which is preliminary data.</text>
</comment>
<dbReference type="RefSeq" id="XP_066670262.1">
    <property type="nucleotide sequence ID" value="XM_066811339.1"/>
</dbReference>
<dbReference type="PANTHER" id="PTHR24166:SF48">
    <property type="entry name" value="PROTEIN VAPYRIN"/>
    <property type="match status" value="1"/>
</dbReference>
<keyword evidence="5" id="KW-1185">Reference proteome</keyword>
<dbReference type="PROSITE" id="PS50297">
    <property type="entry name" value="ANK_REP_REGION"/>
    <property type="match status" value="1"/>
</dbReference>
<evidence type="ECO:0000256" key="1">
    <source>
        <dbReference type="ARBA" id="ARBA00022737"/>
    </source>
</evidence>
<reference evidence="4 5" key="1">
    <citation type="submission" date="2023-01" db="EMBL/GenBank/DDBJ databases">
        <title>Analysis of 21 Apiospora genomes using comparative genomics revels a genus with tremendous synthesis potential of carbohydrate active enzymes and secondary metabolites.</title>
        <authorList>
            <person name="Sorensen T."/>
        </authorList>
    </citation>
    <scope>NUCLEOTIDE SEQUENCE [LARGE SCALE GENOMIC DNA]</scope>
    <source>
        <strain evidence="4 5">CBS 114990</strain>
    </source>
</reference>
<dbReference type="EMBL" id="JAQQWN010000005">
    <property type="protein sequence ID" value="KAK8085753.1"/>
    <property type="molecule type" value="Genomic_DNA"/>
</dbReference>
<keyword evidence="2 3" id="KW-0040">ANK repeat</keyword>
<dbReference type="PANTHER" id="PTHR24166">
    <property type="entry name" value="ROLLING PEBBLES, ISOFORM B"/>
    <property type="match status" value="1"/>
</dbReference>
<sequence length="241" mass="26818">MVEASSPEMLRYLFDRAGESVTPQTYTALLRTYSRYGNAEIVRYLLDRGADVNHRSQEKMPTPLCEAARHGHEAVVDMLLDAGADPSLTTTPRAAAASGGSLAIVRKLLARGAQQKADKPPLALWKALRVEHTAMVRLLLSSLDPDQPVDTLAKLMMRKKLSEARLESMLELAPGVPVGWWPAEHVGEEMDWGRYFPGLRNETQKISMLRWLLEEPEVPKDSGDVLDLPPFVLVPHLPDSF</sequence>
<proteinExistence type="predicted"/>
<dbReference type="InterPro" id="IPR002110">
    <property type="entry name" value="Ankyrin_rpt"/>
</dbReference>
<protein>
    <submittedName>
        <fullName evidence="4">Ankyrin</fullName>
    </submittedName>
</protein>
<dbReference type="InterPro" id="IPR036770">
    <property type="entry name" value="Ankyrin_rpt-contain_sf"/>
</dbReference>
<organism evidence="4 5">
    <name type="scientific">Apiospora hydei</name>
    <dbReference type="NCBI Taxonomy" id="1337664"/>
    <lineage>
        <taxon>Eukaryota</taxon>
        <taxon>Fungi</taxon>
        <taxon>Dikarya</taxon>
        <taxon>Ascomycota</taxon>
        <taxon>Pezizomycotina</taxon>
        <taxon>Sordariomycetes</taxon>
        <taxon>Xylariomycetidae</taxon>
        <taxon>Amphisphaeriales</taxon>
        <taxon>Apiosporaceae</taxon>
        <taxon>Apiospora</taxon>
    </lineage>
</organism>
<evidence type="ECO:0000256" key="3">
    <source>
        <dbReference type="PROSITE-ProRule" id="PRU00023"/>
    </source>
</evidence>
<evidence type="ECO:0000313" key="5">
    <source>
        <dbReference type="Proteomes" id="UP001433268"/>
    </source>
</evidence>
<dbReference type="GeneID" id="92044399"/>
<feature type="repeat" description="ANK" evidence="3">
    <location>
        <begin position="30"/>
        <end position="57"/>
    </location>
</feature>
<name>A0ABR1WQF5_9PEZI</name>